<dbReference type="EMBL" id="JFAQ01000036">
    <property type="protein sequence ID" value="KPL50028.1"/>
    <property type="molecule type" value="Genomic_DNA"/>
</dbReference>
<feature type="region of interest" description="Disordered" evidence="1">
    <location>
        <begin position="33"/>
        <end position="64"/>
    </location>
</feature>
<evidence type="ECO:0000313" key="3">
    <source>
        <dbReference type="Proteomes" id="UP000054035"/>
    </source>
</evidence>
<name>A0A0P6VCS9_9XANT</name>
<gene>
    <name evidence="2" type="ORF">XAXN_03860</name>
</gene>
<comment type="caution">
    <text evidence="2">The sequence shown here is derived from an EMBL/GenBank/DDBJ whole genome shotgun (WGS) entry which is preliminary data.</text>
</comment>
<dbReference type="AlphaFoldDB" id="A0A0P6VCS9"/>
<evidence type="ECO:0000313" key="2">
    <source>
        <dbReference type="EMBL" id="KPL50028.1"/>
    </source>
</evidence>
<organism evidence="2 3">
    <name type="scientific">Xanthomonas axonopodis</name>
    <dbReference type="NCBI Taxonomy" id="53413"/>
    <lineage>
        <taxon>Bacteria</taxon>
        <taxon>Pseudomonadati</taxon>
        <taxon>Pseudomonadota</taxon>
        <taxon>Gammaproteobacteria</taxon>
        <taxon>Lysobacterales</taxon>
        <taxon>Lysobacteraceae</taxon>
        <taxon>Xanthomonas</taxon>
    </lineage>
</organism>
<protein>
    <submittedName>
        <fullName evidence="2">Uncharacterized protein</fullName>
    </submittedName>
</protein>
<accession>A0A0P6VCS9</accession>
<evidence type="ECO:0000256" key="1">
    <source>
        <dbReference type="SAM" id="MobiDB-lite"/>
    </source>
</evidence>
<sequence length="64" mass="7089">MTQVHVVPASEKRSAMPLLFLRRVALFDLHRSHGARHGRGNPDRKAIAAGSERNDVPLIGHRQG</sequence>
<dbReference type="PATRIC" id="fig|53413.25.peg.3139"/>
<dbReference type="Proteomes" id="UP000054035">
    <property type="component" value="Unassembled WGS sequence"/>
</dbReference>
<dbReference type="RefSeq" id="WP_054318558.1">
    <property type="nucleotide sequence ID" value="NZ_JFAQ01000036.1"/>
</dbReference>
<reference evidence="2 3" key="1">
    <citation type="submission" date="2014-02" db="EMBL/GenBank/DDBJ databases">
        <title>Genome sequence of Xanthomonas axonopodis DSM 3585 (T).</title>
        <authorList>
            <person name="Midha S."/>
            <person name="Patil P.B."/>
        </authorList>
    </citation>
    <scope>NUCLEOTIDE SEQUENCE [LARGE SCALE GENOMIC DNA]</scope>
    <source>
        <strain evidence="2 3">DSM 3585</strain>
    </source>
</reference>
<proteinExistence type="predicted"/>